<evidence type="ECO:0000313" key="2">
    <source>
        <dbReference type="Proteomes" id="UP000015104"/>
    </source>
</evidence>
<evidence type="ECO:0000313" key="1">
    <source>
        <dbReference type="EnsemblMetazoa" id="tetur17g00980.1"/>
    </source>
</evidence>
<dbReference type="AlphaFoldDB" id="T1KPM1"/>
<dbReference type="EnsemblMetazoa" id="tetur17g00980.1">
    <property type="protein sequence ID" value="tetur17g00980.1"/>
    <property type="gene ID" value="tetur17g00980"/>
</dbReference>
<sequence length="34" mass="4378">MIQQFPWLQRLFRKFQCLLKWDKGLSVYKFLMRE</sequence>
<dbReference type="HOGENOM" id="CLU_3377664_0_0_1"/>
<reference evidence="1" key="2">
    <citation type="submission" date="2015-06" db="UniProtKB">
        <authorList>
            <consortium name="EnsemblMetazoa"/>
        </authorList>
    </citation>
    <scope>IDENTIFICATION</scope>
</reference>
<name>T1KPM1_TETUR</name>
<keyword evidence="2" id="KW-1185">Reference proteome</keyword>
<reference evidence="2" key="1">
    <citation type="submission" date="2011-08" db="EMBL/GenBank/DDBJ databases">
        <authorList>
            <person name="Rombauts S."/>
        </authorList>
    </citation>
    <scope>NUCLEOTIDE SEQUENCE</scope>
    <source>
        <strain evidence="2">London</strain>
    </source>
</reference>
<protein>
    <submittedName>
        <fullName evidence="1">Uncharacterized protein</fullName>
    </submittedName>
</protein>
<organism evidence="1 2">
    <name type="scientific">Tetranychus urticae</name>
    <name type="common">Two-spotted spider mite</name>
    <dbReference type="NCBI Taxonomy" id="32264"/>
    <lineage>
        <taxon>Eukaryota</taxon>
        <taxon>Metazoa</taxon>
        <taxon>Ecdysozoa</taxon>
        <taxon>Arthropoda</taxon>
        <taxon>Chelicerata</taxon>
        <taxon>Arachnida</taxon>
        <taxon>Acari</taxon>
        <taxon>Acariformes</taxon>
        <taxon>Trombidiformes</taxon>
        <taxon>Prostigmata</taxon>
        <taxon>Eleutherengona</taxon>
        <taxon>Raphignathae</taxon>
        <taxon>Tetranychoidea</taxon>
        <taxon>Tetranychidae</taxon>
        <taxon>Tetranychus</taxon>
    </lineage>
</organism>
<proteinExistence type="predicted"/>
<dbReference type="EMBL" id="CAEY01000333">
    <property type="status" value="NOT_ANNOTATED_CDS"/>
    <property type="molecule type" value="Genomic_DNA"/>
</dbReference>
<dbReference type="Proteomes" id="UP000015104">
    <property type="component" value="Unassembled WGS sequence"/>
</dbReference>
<accession>T1KPM1</accession>